<comment type="caution">
    <text evidence="1">The sequence shown here is derived from an EMBL/GenBank/DDBJ whole genome shotgun (WGS) entry which is preliminary data.</text>
</comment>
<gene>
    <name evidence="1" type="ORF">APZ42_007333</name>
</gene>
<evidence type="ECO:0000313" key="2">
    <source>
        <dbReference type="Proteomes" id="UP000076858"/>
    </source>
</evidence>
<dbReference type="EMBL" id="LRGB01020560">
    <property type="protein sequence ID" value="KZR97664.1"/>
    <property type="molecule type" value="Genomic_DNA"/>
</dbReference>
<evidence type="ECO:0000313" key="1">
    <source>
        <dbReference type="EMBL" id="KZR97664.1"/>
    </source>
</evidence>
<dbReference type="AlphaFoldDB" id="A0A162D252"/>
<organism evidence="1 2">
    <name type="scientific">Daphnia magna</name>
    <dbReference type="NCBI Taxonomy" id="35525"/>
    <lineage>
        <taxon>Eukaryota</taxon>
        <taxon>Metazoa</taxon>
        <taxon>Ecdysozoa</taxon>
        <taxon>Arthropoda</taxon>
        <taxon>Crustacea</taxon>
        <taxon>Branchiopoda</taxon>
        <taxon>Diplostraca</taxon>
        <taxon>Cladocera</taxon>
        <taxon>Anomopoda</taxon>
        <taxon>Daphniidae</taxon>
        <taxon>Daphnia</taxon>
    </lineage>
</organism>
<protein>
    <submittedName>
        <fullName evidence="1">Uncharacterized protein</fullName>
    </submittedName>
</protein>
<accession>A0A162D252</accession>
<proteinExistence type="predicted"/>
<dbReference type="Proteomes" id="UP000076858">
    <property type="component" value="Unassembled WGS sequence"/>
</dbReference>
<reference evidence="1 2" key="1">
    <citation type="submission" date="2016-03" db="EMBL/GenBank/DDBJ databases">
        <title>EvidentialGene: Evidence-directed Construction of Genes on Genomes.</title>
        <authorList>
            <person name="Gilbert D.G."/>
            <person name="Choi J.-H."/>
            <person name="Mockaitis K."/>
            <person name="Colbourne J."/>
            <person name="Pfrender M."/>
        </authorList>
    </citation>
    <scope>NUCLEOTIDE SEQUENCE [LARGE SCALE GENOMIC DNA]</scope>
    <source>
        <strain evidence="1 2">Xinb3</strain>
        <tissue evidence="1">Complete organism</tissue>
    </source>
</reference>
<name>A0A162D252_9CRUS</name>
<sequence length="64" mass="7317">MEKVSSNEGGPFTPTCGPIINTDAIRESKIKDCTARRILLTTIELKLNNRTTERWLAEKQHSRF</sequence>
<keyword evidence="2" id="KW-1185">Reference proteome</keyword>